<name>A0A6A1WC97_9ROSI</name>
<dbReference type="AlphaFoldDB" id="A0A6A1WC97"/>
<gene>
    <name evidence="2" type="ORF">CJ030_MR2G022292</name>
</gene>
<protein>
    <submittedName>
        <fullName evidence="2">Uncharacterized protein</fullName>
    </submittedName>
</protein>
<proteinExistence type="predicted"/>
<accession>A0A6A1WC97</accession>
<sequence length="133" mass="14662">MTSSTEILNGDQPPPVVNKEPIPHSDSDALLATLVQIIENLAQQIKMIPKPPPTPPSLVVSPSDEEIVDNHSAHQFPLSNMGQIIGRQLSMNDFLKTLMRKALTNFEGATIKAQKHMDFKDMFAARLHSTPPD</sequence>
<reference evidence="2 3" key="1">
    <citation type="journal article" date="2019" name="Plant Biotechnol. J.">
        <title>The red bayberry genome and genetic basis of sex determination.</title>
        <authorList>
            <person name="Jia H.M."/>
            <person name="Jia H.J."/>
            <person name="Cai Q.L."/>
            <person name="Wang Y."/>
            <person name="Zhao H.B."/>
            <person name="Yang W.F."/>
            <person name="Wang G.Y."/>
            <person name="Li Y.H."/>
            <person name="Zhan D.L."/>
            <person name="Shen Y.T."/>
            <person name="Niu Q.F."/>
            <person name="Chang L."/>
            <person name="Qiu J."/>
            <person name="Zhao L."/>
            <person name="Xie H.B."/>
            <person name="Fu W.Y."/>
            <person name="Jin J."/>
            <person name="Li X.W."/>
            <person name="Jiao Y."/>
            <person name="Zhou C.C."/>
            <person name="Tu T."/>
            <person name="Chai C.Y."/>
            <person name="Gao J.L."/>
            <person name="Fan L.J."/>
            <person name="van de Weg E."/>
            <person name="Wang J.Y."/>
            <person name="Gao Z.S."/>
        </authorList>
    </citation>
    <scope>NUCLEOTIDE SEQUENCE [LARGE SCALE GENOMIC DNA]</scope>
    <source>
        <tissue evidence="2">Leaves</tissue>
    </source>
</reference>
<evidence type="ECO:0000313" key="2">
    <source>
        <dbReference type="EMBL" id="KAB1222801.1"/>
    </source>
</evidence>
<dbReference type="EMBL" id="RXIC02000020">
    <property type="protein sequence ID" value="KAB1222801.1"/>
    <property type="molecule type" value="Genomic_DNA"/>
</dbReference>
<evidence type="ECO:0000256" key="1">
    <source>
        <dbReference type="SAM" id="MobiDB-lite"/>
    </source>
</evidence>
<organism evidence="2 3">
    <name type="scientific">Morella rubra</name>
    <name type="common">Chinese bayberry</name>
    <dbReference type="NCBI Taxonomy" id="262757"/>
    <lineage>
        <taxon>Eukaryota</taxon>
        <taxon>Viridiplantae</taxon>
        <taxon>Streptophyta</taxon>
        <taxon>Embryophyta</taxon>
        <taxon>Tracheophyta</taxon>
        <taxon>Spermatophyta</taxon>
        <taxon>Magnoliopsida</taxon>
        <taxon>eudicotyledons</taxon>
        <taxon>Gunneridae</taxon>
        <taxon>Pentapetalae</taxon>
        <taxon>rosids</taxon>
        <taxon>fabids</taxon>
        <taxon>Fagales</taxon>
        <taxon>Myricaceae</taxon>
        <taxon>Morella</taxon>
    </lineage>
</organism>
<keyword evidence="3" id="KW-1185">Reference proteome</keyword>
<comment type="caution">
    <text evidence="2">The sequence shown here is derived from an EMBL/GenBank/DDBJ whole genome shotgun (WGS) entry which is preliminary data.</text>
</comment>
<evidence type="ECO:0000313" key="3">
    <source>
        <dbReference type="Proteomes" id="UP000516437"/>
    </source>
</evidence>
<feature type="region of interest" description="Disordered" evidence="1">
    <location>
        <begin position="1"/>
        <end position="24"/>
    </location>
</feature>
<dbReference type="Proteomes" id="UP000516437">
    <property type="component" value="Chromosome 2"/>
</dbReference>